<dbReference type="OrthoDB" id="4560010at2759"/>
<reference evidence="1 2" key="1">
    <citation type="submission" date="2017-06" db="EMBL/GenBank/DDBJ databases">
        <title>Ant-infecting Ophiocordyceps genomes reveal a high diversity of potential behavioral manipulation genes and a possible major role for enterotoxins.</title>
        <authorList>
            <person name="De Bekker C."/>
            <person name="Evans H.C."/>
            <person name="Brachmann A."/>
            <person name="Hughes D.P."/>
        </authorList>
    </citation>
    <scope>NUCLEOTIDE SEQUENCE [LARGE SCALE GENOMIC DNA]</scope>
    <source>
        <strain evidence="1 2">1348a</strain>
    </source>
</reference>
<organism evidence="1 2">
    <name type="scientific">Ophiocordyceps australis</name>
    <dbReference type="NCBI Taxonomy" id="1399860"/>
    <lineage>
        <taxon>Eukaryota</taxon>
        <taxon>Fungi</taxon>
        <taxon>Dikarya</taxon>
        <taxon>Ascomycota</taxon>
        <taxon>Pezizomycotina</taxon>
        <taxon>Sordariomycetes</taxon>
        <taxon>Hypocreomycetidae</taxon>
        <taxon>Hypocreales</taxon>
        <taxon>Ophiocordycipitaceae</taxon>
        <taxon>Ophiocordyceps</taxon>
    </lineage>
</organism>
<sequence length="168" mass="19162">MASDPANITTSSIKLKGPDNYDAWMIDIGVTLRVLGLAEHIVEGTQKPTAPEALQKWNKDNDKVVQLLMITIHEAWKPQVTRAGWKITDTALQTFQAINRSALQMPNNQISDIMPDFWGLKAHNFANLDAYLTQLNWHWRQIKSVYPETNDEQYVWAALRGIKESCLE</sequence>
<evidence type="ECO:0000313" key="2">
    <source>
        <dbReference type="Proteomes" id="UP000224854"/>
    </source>
</evidence>
<proteinExistence type="predicted"/>
<protein>
    <recommendedName>
        <fullName evidence="3">Retrotransposon Copia-like N-terminal domain-containing protein</fullName>
    </recommendedName>
</protein>
<dbReference type="Proteomes" id="UP000224854">
    <property type="component" value="Unassembled WGS sequence"/>
</dbReference>
<gene>
    <name evidence="1" type="ORF">CDD82_2586</name>
</gene>
<dbReference type="EMBL" id="NJEU01001967">
    <property type="protein sequence ID" value="PHH58987.1"/>
    <property type="molecule type" value="Genomic_DNA"/>
</dbReference>
<accession>A0A2C5XRB7</accession>
<evidence type="ECO:0008006" key="3">
    <source>
        <dbReference type="Google" id="ProtNLM"/>
    </source>
</evidence>
<evidence type="ECO:0000313" key="1">
    <source>
        <dbReference type="EMBL" id="PHH58987.1"/>
    </source>
</evidence>
<keyword evidence="2" id="KW-1185">Reference proteome</keyword>
<dbReference type="AlphaFoldDB" id="A0A2C5XRB7"/>
<comment type="caution">
    <text evidence="1">The sequence shown here is derived from an EMBL/GenBank/DDBJ whole genome shotgun (WGS) entry which is preliminary data.</text>
</comment>
<name>A0A2C5XRB7_9HYPO</name>